<evidence type="ECO:0000256" key="4">
    <source>
        <dbReference type="HAMAP-Rule" id="MF_00171"/>
    </source>
</evidence>
<evidence type="ECO:0000256" key="6">
    <source>
        <dbReference type="PIRSR" id="PIRSR001430-2"/>
    </source>
</evidence>
<feature type="active site" description="Nucleophile" evidence="4 5">
    <location>
        <position position="40"/>
    </location>
</feature>
<dbReference type="HAMAP" id="MF_00171">
    <property type="entry name" value="TruA"/>
    <property type="match status" value="1"/>
</dbReference>
<dbReference type="SUPFAM" id="SSF55120">
    <property type="entry name" value="Pseudouridine synthase"/>
    <property type="match status" value="1"/>
</dbReference>
<organism evidence="9 10">
    <name type="scientific">Thermaurantimonas aggregans</name>
    <dbReference type="NCBI Taxonomy" id="2173829"/>
    <lineage>
        <taxon>Bacteria</taxon>
        <taxon>Pseudomonadati</taxon>
        <taxon>Bacteroidota</taxon>
        <taxon>Flavobacteriia</taxon>
        <taxon>Flavobacteriales</taxon>
        <taxon>Schleiferiaceae</taxon>
        <taxon>Thermaurantimonas</taxon>
    </lineage>
</organism>
<dbReference type="InterPro" id="IPR020094">
    <property type="entry name" value="TruA/RsuA/RluB/E/F_N"/>
</dbReference>
<dbReference type="Gene3D" id="3.30.70.660">
    <property type="entry name" value="Pseudouridine synthase I, catalytic domain, C-terminal subdomain"/>
    <property type="match status" value="1"/>
</dbReference>
<evidence type="ECO:0000256" key="5">
    <source>
        <dbReference type="PIRSR" id="PIRSR001430-1"/>
    </source>
</evidence>
<dbReference type="InterPro" id="IPR001406">
    <property type="entry name" value="PsdUridine_synth_TruA"/>
</dbReference>
<evidence type="ECO:0000256" key="3">
    <source>
        <dbReference type="ARBA" id="ARBA00023235"/>
    </source>
</evidence>
<dbReference type="EC" id="5.4.99.12" evidence="4"/>
<keyword evidence="3 4" id="KW-0413">Isomerase</keyword>
<accession>A0A401XHT6</accession>
<comment type="catalytic activity">
    <reaction evidence="4 7">
        <text>uridine(38/39/40) in tRNA = pseudouridine(38/39/40) in tRNA</text>
        <dbReference type="Rhea" id="RHEA:22376"/>
        <dbReference type="Rhea" id="RHEA-COMP:10085"/>
        <dbReference type="Rhea" id="RHEA-COMP:10087"/>
        <dbReference type="ChEBI" id="CHEBI:65314"/>
        <dbReference type="ChEBI" id="CHEBI:65315"/>
        <dbReference type="EC" id="5.4.99.12"/>
    </reaction>
</comment>
<evidence type="ECO:0000313" key="9">
    <source>
        <dbReference type="EMBL" id="GCD76576.1"/>
    </source>
</evidence>
<sequence length="241" mass="27647">MAFHGWQIQPNSITVQQTLNEALSTVLRHDVYAVGAGRTDTGVHARQMFAHFDTSEPIDDLERLTRSLNGILYPNIAVNQVLRVRDDAHARFSATEREYQYDIHYKHNPFLYQRSLLWLWQPFEVADLNRISQRLLGEKDFSCFEKTGGNNKHSFCQVRLAKWTETDVGIRFTIRANRFLRNMVRAIVGTLLDYGSGKLSEVEFASILESGDRRQAGASVPPYALYLTQVCYPDTIFIANE</sequence>
<evidence type="ECO:0000256" key="1">
    <source>
        <dbReference type="ARBA" id="ARBA00009375"/>
    </source>
</evidence>
<protein>
    <recommendedName>
        <fullName evidence="4">tRNA pseudouridine synthase A</fullName>
        <ecNumber evidence="4">5.4.99.12</ecNumber>
    </recommendedName>
    <alternativeName>
        <fullName evidence="4">tRNA pseudouridine(38-40) synthase</fullName>
    </alternativeName>
    <alternativeName>
        <fullName evidence="4">tRNA pseudouridylate synthase I</fullName>
    </alternativeName>
    <alternativeName>
        <fullName evidence="4">tRNA-uridine isomerase I</fullName>
    </alternativeName>
</protein>
<dbReference type="Gene3D" id="3.30.70.580">
    <property type="entry name" value="Pseudouridine synthase I, catalytic domain, N-terminal subdomain"/>
    <property type="match status" value="1"/>
</dbReference>
<dbReference type="GO" id="GO:0031119">
    <property type="term" value="P:tRNA pseudouridine synthesis"/>
    <property type="evidence" value="ECO:0007669"/>
    <property type="project" value="UniProtKB-UniRule"/>
</dbReference>
<dbReference type="GO" id="GO:0160147">
    <property type="term" value="F:tRNA pseudouridine(38-40) synthase activity"/>
    <property type="evidence" value="ECO:0007669"/>
    <property type="project" value="UniProtKB-EC"/>
</dbReference>
<dbReference type="InterPro" id="IPR020095">
    <property type="entry name" value="PsdUridine_synth_TruA_C"/>
</dbReference>
<evidence type="ECO:0000259" key="8">
    <source>
        <dbReference type="Pfam" id="PF01416"/>
    </source>
</evidence>
<dbReference type="EMBL" id="BHZE01000001">
    <property type="protein sequence ID" value="GCD76576.1"/>
    <property type="molecule type" value="Genomic_DNA"/>
</dbReference>
<dbReference type="PIRSF" id="PIRSF001430">
    <property type="entry name" value="tRNA_psdUrid_synth"/>
    <property type="match status" value="1"/>
</dbReference>
<dbReference type="GO" id="GO:0003723">
    <property type="term" value="F:RNA binding"/>
    <property type="evidence" value="ECO:0007669"/>
    <property type="project" value="InterPro"/>
</dbReference>
<dbReference type="InterPro" id="IPR020097">
    <property type="entry name" value="PsdUridine_synth_TruA_a/b_dom"/>
</dbReference>
<feature type="domain" description="Pseudouridine synthase I TruA alpha/beta" evidence="8">
    <location>
        <begin position="132"/>
        <end position="233"/>
    </location>
</feature>
<gene>
    <name evidence="4 9" type="primary">truA</name>
    <name evidence="9" type="ORF">JCM31826_00580</name>
</gene>
<comment type="caution">
    <text evidence="9">The sequence shown here is derived from an EMBL/GenBank/DDBJ whole genome shotgun (WGS) entry which is preliminary data.</text>
</comment>
<comment type="function">
    <text evidence="4">Formation of pseudouridine at positions 38, 39 and 40 in the anticodon stem and loop of transfer RNAs.</text>
</comment>
<comment type="subunit">
    <text evidence="4">Homodimer.</text>
</comment>
<comment type="similarity">
    <text evidence="1 4 7">Belongs to the tRNA pseudouridine synthase TruA family.</text>
</comment>
<dbReference type="NCBIfam" id="TIGR00071">
    <property type="entry name" value="hisT_truA"/>
    <property type="match status" value="1"/>
</dbReference>
<keyword evidence="2 4" id="KW-0819">tRNA processing</keyword>
<dbReference type="PANTHER" id="PTHR11142">
    <property type="entry name" value="PSEUDOURIDYLATE SYNTHASE"/>
    <property type="match status" value="1"/>
</dbReference>
<proteinExistence type="inferred from homology"/>
<comment type="caution">
    <text evidence="4">Lacks conserved residue(s) required for the propagation of feature annotation.</text>
</comment>
<name>A0A401XHT6_9FLAO</name>
<evidence type="ECO:0000256" key="2">
    <source>
        <dbReference type="ARBA" id="ARBA00022694"/>
    </source>
</evidence>
<dbReference type="FunFam" id="3.30.70.580:FF:000001">
    <property type="entry name" value="tRNA pseudouridine synthase A"/>
    <property type="match status" value="1"/>
</dbReference>
<feature type="binding site" evidence="4 6">
    <location>
        <position position="99"/>
    </location>
    <ligand>
        <name>substrate</name>
    </ligand>
</feature>
<reference evidence="9 10" key="1">
    <citation type="submission" date="2018-11" db="EMBL/GenBank/DDBJ databases">
        <title>Schleiferia aggregans sp. nov., a moderately thermophilic heterotrophic bacterium isolated from microbial mats at a terrestrial hot spring.</title>
        <authorList>
            <person name="Iino T."/>
            <person name="Ohkuma M."/>
            <person name="Haruta S."/>
        </authorList>
    </citation>
    <scope>NUCLEOTIDE SEQUENCE [LARGE SCALE GENOMIC DNA]</scope>
    <source>
        <strain evidence="9 10">LA</strain>
    </source>
</reference>
<dbReference type="PANTHER" id="PTHR11142:SF0">
    <property type="entry name" value="TRNA PSEUDOURIDINE SYNTHASE-LIKE 1"/>
    <property type="match status" value="1"/>
</dbReference>
<evidence type="ECO:0000313" key="10">
    <source>
        <dbReference type="Proteomes" id="UP000286715"/>
    </source>
</evidence>
<dbReference type="Proteomes" id="UP000286715">
    <property type="component" value="Unassembled WGS sequence"/>
</dbReference>
<dbReference type="InterPro" id="IPR020103">
    <property type="entry name" value="PsdUridine_synth_cat_dom_sf"/>
</dbReference>
<evidence type="ECO:0000256" key="7">
    <source>
        <dbReference type="RuleBase" id="RU003792"/>
    </source>
</evidence>
<dbReference type="CDD" id="cd02570">
    <property type="entry name" value="PseudoU_synth_EcTruA"/>
    <property type="match status" value="1"/>
</dbReference>
<dbReference type="AlphaFoldDB" id="A0A401XHT6"/>
<dbReference type="Pfam" id="PF01416">
    <property type="entry name" value="PseudoU_synth_1"/>
    <property type="match status" value="1"/>
</dbReference>
<keyword evidence="10" id="KW-1185">Reference proteome</keyword>